<accession>A0A8J3IRC2</accession>
<dbReference type="SFLD" id="SFLDS00029">
    <property type="entry name" value="Radical_SAM"/>
    <property type="match status" value="1"/>
</dbReference>
<dbReference type="GO" id="GO:0051536">
    <property type="term" value="F:iron-sulfur cluster binding"/>
    <property type="evidence" value="ECO:0007669"/>
    <property type="project" value="UniProtKB-KW"/>
</dbReference>
<gene>
    <name evidence="5" type="ORF">KSF_106220</name>
</gene>
<reference evidence="5" key="1">
    <citation type="submission" date="2020-10" db="EMBL/GenBank/DDBJ databases">
        <title>Taxonomic study of unclassified bacteria belonging to the class Ktedonobacteria.</title>
        <authorList>
            <person name="Yabe S."/>
            <person name="Wang C.M."/>
            <person name="Zheng Y."/>
            <person name="Sakai Y."/>
            <person name="Cavaletti L."/>
            <person name="Monciardini P."/>
            <person name="Donadio S."/>
        </authorList>
    </citation>
    <scope>NUCLEOTIDE SEQUENCE</scope>
    <source>
        <strain evidence="5">ID150040</strain>
    </source>
</reference>
<evidence type="ECO:0000259" key="4">
    <source>
        <dbReference type="Pfam" id="PF04055"/>
    </source>
</evidence>
<dbReference type="GO" id="GO:0046872">
    <property type="term" value="F:metal ion binding"/>
    <property type="evidence" value="ECO:0007669"/>
    <property type="project" value="UniProtKB-KW"/>
</dbReference>
<evidence type="ECO:0000313" key="5">
    <source>
        <dbReference type="EMBL" id="GHP00575.1"/>
    </source>
</evidence>
<dbReference type="InterPro" id="IPR040086">
    <property type="entry name" value="MJ0683-like"/>
</dbReference>
<dbReference type="InterPro" id="IPR058240">
    <property type="entry name" value="rSAM_sf"/>
</dbReference>
<evidence type="ECO:0000256" key="3">
    <source>
        <dbReference type="ARBA" id="ARBA00023014"/>
    </source>
</evidence>
<sequence>MRGLPVKFEVEKGRILVPVGKPCPYGCRYCYTRGGEVGPARTRAGTILEQFEEFAKTHVFNTIQFGYDSDPFAFPERGVMMLERLAQLGRHLNFSTKSCIEGTVLDALAKIRSNLASEITFTALVSLSCWHSAEKVEPRTPTPEQRMQTVSNLMRIGIPAFIAVQPFLPHIEMAEYEHLIGEALCAGCAGFVLGPLYADKEERFVSFLPKGALSKIPGEETIISWSAHHPVWTRYEDPRLRQVAIFAQSCGGPVYWSSADAIDSYIAA</sequence>
<feature type="domain" description="Radical SAM core" evidence="4">
    <location>
        <begin position="21"/>
        <end position="178"/>
    </location>
</feature>
<dbReference type="PANTHER" id="PTHR43432:SF4">
    <property type="entry name" value="RADICAL SAM CORE DOMAIN-CONTAINING PROTEIN"/>
    <property type="match status" value="1"/>
</dbReference>
<dbReference type="RefSeq" id="WP_220211164.1">
    <property type="nucleotide sequence ID" value="NZ_BNJK01000003.1"/>
</dbReference>
<keyword evidence="3" id="KW-0411">Iron-sulfur</keyword>
<protein>
    <recommendedName>
        <fullName evidence="4">Radical SAM core domain-containing protein</fullName>
    </recommendedName>
</protein>
<dbReference type="SUPFAM" id="SSF102114">
    <property type="entry name" value="Radical SAM enzymes"/>
    <property type="match status" value="1"/>
</dbReference>
<keyword evidence="2" id="KW-0408">Iron</keyword>
<keyword evidence="1" id="KW-0479">Metal-binding</keyword>
<dbReference type="GO" id="GO:0003824">
    <property type="term" value="F:catalytic activity"/>
    <property type="evidence" value="ECO:0007669"/>
    <property type="project" value="InterPro"/>
</dbReference>
<dbReference type="Proteomes" id="UP000597444">
    <property type="component" value="Unassembled WGS sequence"/>
</dbReference>
<dbReference type="AlphaFoldDB" id="A0A8J3IRC2"/>
<dbReference type="InterPro" id="IPR007197">
    <property type="entry name" value="rSAM"/>
</dbReference>
<evidence type="ECO:0000313" key="6">
    <source>
        <dbReference type="Proteomes" id="UP000597444"/>
    </source>
</evidence>
<dbReference type="PANTHER" id="PTHR43432">
    <property type="entry name" value="SLR0285 PROTEIN"/>
    <property type="match status" value="1"/>
</dbReference>
<evidence type="ECO:0000256" key="1">
    <source>
        <dbReference type="ARBA" id="ARBA00022723"/>
    </source>
</evidence>
<name>A0A8J3IRC2_9CHLR</name>
<dbReference type="Gene3D" id="3.80.30.30">
    <property type="match status" value="1"/>
</dbReference>
<evidence type="ECO:0000256" key="2">
    <source>
        <dbReference type="ARBA" id="ARBA00023004"/>
    </source>
</evidence>
<dbReference type="EMBL" id="BNJK01000003">
    <property type="protein sequence ID" value="GHP00575.1"/>
    <property type="molecule type" value="Genomic_DNA"/>
</dbReference>
<organism evidence="5 6">
    <name type="scientific">Reticulibacter mediterranei</name>
    <dbReference type="NCBI Taxonomy" id="2778369"/>
    <lineage>
        <taxon>Bacteria</taxon>
        <taxon>Bacillati</taxon>
        <taxon>Chloroflexota</taxon>
        <taxon>Ktedonobacteria</taxon>
        <taxon>Ktedonobacterales</taxon>
        <taxon>Reticulibacteraceae</taxon>
        <taxon>Reticulibacter</taxon>
    </lineage>
</organism>
<dbReference type="Pfam" id="PF04055">
    <property type="entry name" value="Radical_SAM"/>
    <property type="match status" value="1"/>
</dbReference>
<proteinExistence type="predicted"/>
<comment type="caution">
    <text evidence="5">The sequence shown here is derived from an EMBL/GenBank/DDBJ whole genome shotgun (WGS) entry which is preliminary data.</text>
</comment>
<keyword evidence="6" id="KW-1185">Reference proteome</keyword>